<dbReference type="GO" id="GO:0015979">
    <property type="term" value="P:photosynthesis"/>
    <property type="evidence" value="ECO:0007669"/>
    <property type="project" value="UniProtKB-UniRule"/>
</dbReference>
<keyword evidence="7 10" id="KW-0793">Thylakoid</keyword>
<dbReference type="GO" id="GO:0009539">
    <property type="term" value="C:photosystem II reaction center"/>
    <property type="evidence" value="ECO:0007669"/>
    <property type="project" value="InterPro"/>
</dbReference>
<dbReference type="RefSeq" id="WP_071454235.1">
    <property type="nucleotide sequence ID" value="NZ_CP017675.1"/>
</dbReference>
<gene>
    <name evidence="10" type="primary">psbZ</name>
    <name evidence="13" type="ORF">GlitD10_1366</name>
</gene>
<dbReference type="GO" id="GO:0031676">
    <property type="term" value="C:plasma membrane-derived thylakoid membrane"/>
    <property type="evidence" value="ECO:0007669"/>
    <property type="project" value="UniProtKB-SubCell"/>
</dbReference>
<keyword evidence="5 10" id="KW-0812">Transmembrane</keyword>
<evidence type="ECO:0000256" key="4">
    <source>
        <dbReference type="ARBA" id="ARBA00022531"/>
    </source>
</evidence>
<dbReference type="PANTHER" id="PTHR34971:SF2">
    <property type="entry name" value="PHOTOSYSTEM II REACTION CENTER PROTEIN Z"/>
    <property type="match status" value="1"/>
</dbReference>
<evidence type="ECO:0000313" key="14">
    <source>
        <dbReference type="Proteomes" id="UP000180235"/>
    </source>
</evidence>
<dbReference type="NCBIfam" id="TIGR03043">
    <property type="entry name" value="PS_II_psbZ"/>
    <property type="match status" value="1"/>
</dbReference>
<organism evidence="13 14">
    <name type="scientific">Gloeomargarita lithophora Alchichica-D10</name>
    <dbReference type="NCBI Taxonomy" id="1188229"/>
    <lineage>
        <taxon>Bacteria</taxon>
        <taxon>Bacillati</taxon>
        <taxon>Cyanobacteriota</taxon>
        <taxon>Cyanophyceae</taxon>
        <taxon>Gloeomargaritales</taxon>
        <taxon>Gloeomargaritaceae</taxon>
        <taxon>Gloeomargarita</taxon>
    </lineage>
</organism>
<comment type="function">
    <text evidence="11">Controls the interaction of photosystem II (PSII) cores with the light-harvesting antenna, regulates electron flow through the 2 photosystem reaction centers. PSII is a light-driven water plastoquinone oxidoreductase, using light energy to abstract electrons from H(2)O, generating a proton gradient subsequently used for ATP formation.</text>
</comment>
<dbReference type="HAMAP" id="MF_00644">
    <property type="entry name" value="PSII_PsbZ"/>
    <property type="match status" value="1"/>
</dbReference>
<dbReference type="GO" id="GO:0042549">
    <property type="term" value="P:photosystem II stabilization"/>
    <property type="evidence" value="ECO:0007669"/>
    <property type="project" value="InterPro"/>
</dbReference>
<comment type="similarity">
    <text evidence="2 10 11">Belongs to the PsbZ family.</text>
</comment>
<evidence type="ECO:0000256" key="5">
    <source>
        <dbReference type="ARBA" id="ARBA00022692"/>
    </source>
</evidence>
<comment type="function">
    <text evidence="10">May control the interaction of photosystem II (PSII) cores with the light-harvesting antenna, regulates electron flow through the 2 photosystem reaction centers. PSII is a light-driven water plastoquinone oxidoreductase, using light energy to abstract electrons from H(2)O, generating a proton gradient subsequently used for ATP formation.</text>
</comment>
<evidence type="ECO:0000256" key="7">
    <source>
        <dbReference type="ARBA" id="ARBA00023078"/>
    </source>
</evidence>
<dbReference type="Proteomes" id="UP000180235">
    <property type="component" value="Chromosome"/>
</dbReference>
<dbReference type="KEGG" id="glt:GlitD10_1366"/>
<sequence length="62" mass="6736">MTFVFQAFVLALVVLSFLLVVGVPVVLATPGEWQRYQGVVYLSAGVWTLLVIVVGLMDVLVV</sequence>
<feature type="transmembrane region" description="Helical" evidence="12">
    <location>
        <begin position="38"/>
        <end position="61"/>
    </location>
</feature>
<evidence type="ECO:0000256" key="1">
    <source>
        <dbReference type="ARBA" id="ARBA00004141"/>
    </source>
</evidence>
<evidence type="ECO:0000256" key="8">
    <source>
        <dbReference type="ARBA" id="ARBA00023136"/>
    </source>
</evidence>
<accession>A0A1J0ACP1</accession>
<keyword evidence="3 10" id="KW-0674">Reaction center</keyword>
<evidence type="ECO:0000256" key="10">
    <source>
        <dbReference type="HAMAP-Rule" id="MF_00644"/>
    </source>
</evidence>
<dbReference type="EMBL" id="CP017675">
    <property type="protein sequence ID" value="APB33687.1"/>
    <property type="molecule type" value="Genomic_DNA"/>
</dbReference>
<name>A0A1J0ACP1_9CYAN</name>
<keyword evidence="6 10" id="KW-1133">Transmembrane helix</keyword>
<evidence type="ECO:0000313" key="13">
    <source>
        <dbReference type="EMBL" id="APB33687.1"/>
    </source>
</evidence>
<reference evidence="13 14" key="1">
    <citation type="submission" date="2016-10" db="EMBL/GenBank/DDBJ databases">
        <title>Description of Gloeomargarita lithophora gen. nov., sp. nov., a thylakoid-bearing basal-branching cyanobacterium with intracellular carbonates, and proposal for Gloeomargaritales ord. nov.</title>
        <authorList>
            <person name="Moreira D."/>
            <person name="Tavera R."/>
            <person name="Benzerara K."/>
            <person name="Skouri-Panet F."/>
            <person name="Couradeau E."/>
            <person name="Gerard E."/>
            <person name="Loussert C."/>
            <person name="Novelo E."/>
            <person name="Zivanovic Y."/>
            <person name="Lopez-Garcia P."/>
        </authorList>
    </citation>
    <scope>NUCLEOTIDE SEQUENCE [LARGE SCALE GENOMIC DNA]</scope>
    <source>
        <strain evidence="13 14">D10</strain>
    </source>
</reference>
<protein>
    <recommendedName>
        <fullName evidence="10 11">Photosystem II reaction center protein Z</fullName>
        <shortName evidence="10">PSII-Z</shortName>
    </recommendedName>
</protein>
<dbReference type="Gene3D" id="1.10.287.740">
    <property type="entry name" value="Photosystem II PsbZ, reaction centre"/>
    <property type="match status" value="1"/>
</dbReference>
<evidence type="ECO:0000256" key="6">
    <source>
        <dbReference type="ARBA" id="ARBA00022989"/>
    </source>
</evidence>
<keyword evidence="4 10" id="KW-0602">Photosynthesis</keyword>
<keyword evidence="14" id="KW-1185">Reference proteome</keyword>
<dbReference type="STRING" id="1188229.GlitD10_1366"/>
<keyword evidence="9 10" id="KW-0604">Photosystem II</keyword>
<dbReference type="Pfam" id="PF01737">
    <property type="entry name" value="Ycf9"/>
    <property type="match status" value="1"/>
</dbReference>
<dbReference type="SUPFAM" id="SSF161055">
    <property type="entry name" value="PsbZ-like"/>
    <property type="match status" value="1"/>
</dbReference>
<dbReference type="AlphaFoldDB" id="A0A1J0ACP1"/>
<dbReference type="InterPro" id="IPR036512">
    <property type="entry name" value="PSII_PsbZ_sf"/>
</dbReference>
<evidence type="ECO:0000256" key="12">
    <source>
        <dbReference type="SAM" id="Phobius"/>
    </source>
</evidence>
<comment type="subcellular location">
    <subcellularLocation>
        <location evidence="10">Cellular thylakoid membrane</location>
        <topology evidence="10">Multi-pass membrane protein</topology>
    </subcellularLocation>
    <subcellularLocation>
        <location evidence="1">Membrane</location>
        <topology evidence="1">Multi-pass membrane protein</topology>
    </subcellularLocation>
</comment>
<dbReference type="InterPro" id="IPR002644">
    <property type="entry name" value="PSII_PsbZ"/>
</dbReference>
<evidence type="ECO:0000256" key="9">
    <source>
        <dbReference type="ARBA" id="ARBA00023276"/>
    </source>
</evidence>
<evidence type="ECO:0000256" key="3">
    <source>
        <dbReference type="ARBA" id="ARBA00022469"/>
    </source>
</evidence>
<dbReference type="PANTHER" id="PTHR34971">
    <property type="entry name" value="PHOTOSYSTEM II REACTION CENTER PROTEIN Z"/>
    <property type="match status" value="1"/>
</dbReference>
<proteinExistence type="inferred from homology"/>
<keyword evidence="8 10" id="KW-0472">Membrane</keyword>
<comment type="subunit">
    <text evidence="10">PSII is composed of 1 copy each of membrane proteins PsbA, PsbB, PsbC, PsbD, PsbE, PsbF, PsbH, PsbI, PsbJ, PsbK, PsbL, PsbM, PsbT, PsbX, PsbY, PsbZ, Psb30/Ycf12, peripheral proteins PsbO, CyanoQ (PsbQ), PsbU, PsbV and a large number of cofactors. It forms dimeric complexes.</text>
</comment>
<evidence type="ECO:0000256" key="11">
    <source>
        <dbReference type="RuleBase" id="RU003472"/>
    </source>
</evidence>
<evidence type="ECO:0000256" key="2">
    <source>
        <dbReference type="ARBA" id="ARBA00008367"/>
    </source>
</evidence>